<name>C5BUK3_TERTT</name>
<dbReference type="SUPFAM" id="SSF81606">
    <property type="entry name" value="PP2C-like"/>
    <property type="match status" value="1"/>
</dbReference>
<dbReference type="GO" id="GO:0005524">
    <property type="term" value="F:ATP binding"/>
    <property type="evidence" value="ECO:0007669"/>
    <property type="project" value="UniProtKB-KW"/>
</dbReference>
<protein>
    <submittedName>
        <fullName evidence="8">Non-specific serine/threonine protein kinase</fullName>
    </submittedName>
</protein>
<dbReference type="PROSITE" id="PS00109">
    <property type="entry name" value="PROTEIN_KINASE_TYR"/>
    <property type="match status" value="1"/>
</dbReference>
<proteinExistence type="predicted"/>
<keyword evidence="4" id="KW-0067">ATP-binding</keyword>
<dbReference type="eggNOG" id="COG0515">
    <property type="taxonomic scope" value="Bacteria"/>
</dbReference>
<dbReference type="RefSeq" id="WP_015818548.1">
    <property type="nucleotide sequence ID" value="NC_012997.1"/>
</dbReference>
<dbReference type="EMBL" id="CP001614">
    <property type="protein sequence ID" value="ACR12436.1"/>
    <property type="molecule type" value="Genomic_DNA"/>
</dbReference>
<dbReference type="InterPro" id="IPR008266">
    <property type="entry name" value="Tyr_kinase_AS"/>
</dbReference>
<keyword evidence="3 8" id="KW-0418">Kinase</keyword>
<dbReference type="SMART" id="SM00332">
    <property type="entry name" value="PP2Cc"/>
    <property type="match status" value="1"/>
</dbReference>
<organism evidence="8 9">
    <name type="scientific">Teredinibacter turnerae (strain ATCC 39867 / T7901)</name>
    <dbReference type="NCBI Taxonomy" id="377629"/>
    <lineage>
        <taxon>Bacteria</taxon>
        <taxon>Pseudomonadati</taxon>
        <taxon>Pseudomonadota</taxon>
        <taxon>Gammaproteobacteria</taxon>
        <taxon>Cellvibrionales</taxon>
        <taxon>Cellvibrionaceae</taxon>
        <taxon>Teredinibacter</taxon>
    </lineage>
</organism>
<evidence type="ECO:0000259" key="6">
    <source>
        <dbReference type="PROSITE" id="PS50011"/>
    </source>
</evidence>
<dbReference type="SMART" id="SM00331">
    <property type="entry name" value="PP2C_SIG"/>
    <property type="match status" value="1"/>
</dbReference>
<dbReference type="CDD" id="cd00143">
    <property type="entry name" value="PP2Cc"/>
    <property type="match status" value="1"/>
</dbReference>
<dbReference type="CDD" id="cd14014">
    <property type="entry name" value="STKc_PknB_like"/>
    <property type="match status" value="1"/>
</dbReference>
<feature type="domain" description="Protein kinase" evidence="6">
    <location>
        <begin position="272"/>
        <end position="534"/>
    </location>
</feature>
<feature type="transmembrane region" description="Helical" evidence="5">
    <location>
        <begin position="551"/>
        <end position="569"/>
    </location>
</feature>
<dbReference type="eggNOG" id="COG0631">
    <property type="taxonomic scope" value="Bacteria"/>
</dbReference>
<dbReference type="STRING" id="377629.TERTU_4161"/>
<keyword evidence="5" id="KW-0472">Membrane</keyword>
<evidence type="ECO:0000259" key="7">
    <source>
        <dbReference type="PROSITE" id="PS51746"/>
    </source>
</evidence>
<sequence length="572" mass="64241">MKKTLRVSLGQYSSKGAKAVNQDALGACIPKEPLLSTKGITLAIADGVSSSNVSQVASEAAVSSFLQDYYCTSEAWSVRKAAESVISATNSWLYSQTRNGPYRYNREKGYLCTFSAAIFKAHKIHIFHAGDTRVYRVHTNQLEQLTEDHRHYQDSANSYLTSALGMQQNLVLAYRALAVEEGDTFMIASDGVYEHTTPELVSAALAANDDDFSAAARLLVAQALAAGSDDNLSVQLVRVEQLPDQQVGEVSEQITTLPLPPRLQARMTFDGYLIERELYISSRSHVYLASDEHTGRKVALKTPSVEMRNDPLYLERFLMEDWIARRIHNPHVLPAFDAGRKRNYLYQVTDYIEGQTLAQWMRDNPQPSLECVRAIIEQIAKGLQAFHRQEMIHQDLRPANVLLDANGTVKIIDFGSTRVAGVAEIRQTHDIQGTAQYTAPEYFVGEEGSTRSDLFSLGVICYHMLSGQLPYGSQVSSSHSRAAQRKLRYRPLIQIRSDVPDWIDHSLKKAVHIQPHKRYPVLSEFIYDLRHPNRNFQNQARPPFIERNPVAFWQGVSAILFVICLGLLAQQL</sequence>
<dbReference type="PROSITE" id="PS50011">
    <property type="entry name" value="PROTEIN_KINASE_DOM"/>
    <property type="match status" value="1"/>
</dbReference>
<dbReference type="OrthoDB" id="9801841at2"/>
<keyword evidence="5" id="KW-0812">Transmembrane</keyword>
<accession>C5BUK3</accession>
<dbReference type="InterPro" id="IPR036457">
    <property type="entry name" value="PPM-type-like_dom_sf"/>
</dbReference>
<dbReference type="KEGG" id="ttu:TERTU_4161"/>
<dbReference type="InterPro" id="IPR000719">
    <property type="entry name" value="Prot_kinase_dom"/>
</dbReference>
<dbReference type="Pfam" id="PF13672">
    <property type="entry name" value="PP2C_2"/>
    <property type="match status" value="1"/>
</dbReference>
<dbReference type="HOGENOM" id="CLU_034273_0_0_6"/>
<dbReference type="PROSITE" id="PS51746">
    <property type="entry name" value="PPM_2"/>
    <property type="match status" value="1"/>
</dbReference>
<evidence type="ECO:0000256" key="2">
    <source>
        <dbReference type="ARBA" id="ARBA00022741"/>
    </source>
</evidence>
<feature type="domain" description="PPM-type phosphatase" evidence="7">
    <location>
        <begin position="8"/>
        <end position="239"/>
    </location>
</feature>
<reference evidence="8 9" key="1">
    <citation type="journal article" date="2009" name="PLoS ONE">
        <title>The complete genome of Teredinibacter turnerae T7901: an intracellular endosymbiont of marine wood-boring bivalves (shipworms).</title>
        <authorList>
            <person name="Yang J.C."/>
            <person name="Madupu R."/>
            <person name="Durkin A.S."/>
            <person name="Ekborg N.A."/>
            <person name="Pedamallu C.S."/>
            <person name="Hostetler J.B."/>
            <person name="Radune D."/>
            <person name="Toms B.S."/>
            <person name="Henrissat B."/>
            <person name="Coutinho P.M."/>
            <person name="Schwarz S."/>
            <person name="Field L."/>
            <person name="Trindade-Silva A.E."/>
            <person name="Soares C.A.G."/>
            <person name="Elshahawi S."/>
            <person name="Hanora A."/>
            <person name="Schmidt E.W."/>
            <person name="Haygood M.G."/>
            <person name="Posfai J."/>
            <person name="Benner J."/>
            <person name="Madinger C."/>
            <person name="Nove J."/>
            <person name="Anton B."/>
            <person name="Chaudhary K."/>
            <person name="Foster J."/>
            <person name="Holman A."/>
            <person name="Kumar S."/>
            <person name="Lessard P.A."/>
            <person name="Luyten Y.A."/>
            <person name="Slatko B."/>
            <person name="Wood N."/>
            <person name="Wu B."/>
            <person name="Teplitski M."/>
            <person name="Mougous J.D."/>
            <person name="Ward N."/>
            <person name="Eisen J.A."/>
            <person name="Badger J.H."/>
            <person name="Distel D.L."/>
        </authorList>
    </citation>
    <scope>NUCLEOTIDE SEQUENCE [LARGE SCALE GENOMIC DNA]</scope>
    <source>
        <strain evidence="9">ATCC 39867 / T7901</strain>
    </source>
</reference>
<keyword evidence="2" id="KW-0547">Nucleotide-binding</keyword>
<dbReference type="Proteomes" id="UP000009080">
    <property type="component" value="Chromosome"/>
</dbReference>
<evidence type="ECO:0000313" key="8">
    <source>
        <dbReference type="EMBL" id="ACR12436.1"/>
    </source>
</evidence>
<evidence type="ECO:0000256" key="4">
    <source>
        <dbReference type="ARBA" id="ARBA00022840"/>
    </source>
</evidence>
<keyword evidence="9" id="KW-1185">Reference proteome</keyword>
<dbReference type="Pfam" id="PF00069">
    <property type="entry name" value="Pkinase"/>
    <property type="match status" value="1"/>
</dbReference>
<evidence type="ECO:0000313" key="9">
    <source>
        <dbReference type="Proteomes" id="UP000009080"/>
    </source>
</evidence>
<dbReference type="Gene3D" id="3.60.40.10">
    <property type="entry name" value="PPM-type phosphatase domain"/>
    <property type="match status" value="1"/>
</dbReference>
<dbReference type="InterPro" id="IPR011009">
    <property type="entry name" value="Kinase-like_dom_sf"/>
</dbReference>
<dbReference type="Gene3D" id="3.30.200.20">
    <property type="entry name" value="Phosphorylase Kinase, domain 1"/>
    <property type="match status" value="1"/>
</dbReference>
<dbReference type="InterPro" id="IPR001932">
    <property type="entry name" value="PPM-type_phosphatase-like_dom"/>
</dbReference>
<keyword evidence="8" id="KW-0723">Serine/threonine-protein kinase</keyword>
<dbReference type="Gene3D" id="1.10.510.10">
    <property type="entry name" value="Transferase(Phosphotransferase) domain 1"/>
    <property type="match status" value="1"/>
</dbReference>
<gene>
    <name evidence="8" type="ordered locus">TERTU_4161</name>
</gene>
<dbReference type="AlphaFoldDB" id="C5BUK3"/>
<dbReference type="PANTHER" id="PTHR43289">
    <property type="entry name" value="MITOGEN-ACTIVATED PROTEIN KINASE KINASE KINASE 20-RELATED"/>
    <property type="match status" value="1"/>
</dbReference>
<dbReference type="GO" id="GO:0004674">
    <property type="term" value="F:protein serine/threonine kinase activity"/>
    <property type="evidence" value="ECO:0007669"/>
    <property type="project" value="UniProtKB-KW"/>
</dbReference>
<dbReference type="PANTHER" id="PTHR43289:SF6">
    <property type="entry name" value="SERINE_THREONINE-PROTEIN KINASE NEKL-3"/>
    <property type="match status" value="1"/>
</dbReference>
<keyword evidence="5" id="KW-1133">Transmembrane helix</keyword>
<keyword evidence="1" id="KW-0808">Transferase</keyword>
<evidence type="ECO:0000256" key="5">
    <source>
        <dbReference type="SAM" id="Phobius"/>
    </source>
</evidence>
<dbReference type="SUPFAM" id="SSF56112">
    <property type="entry name" value="Protein kinase-like (PK-like)"/>
    <property type="match status" value="1"/>
</dbReference>
<evidence type="ECO:0000256" key="3">
    <source>
        <dbReference type="ARBA" id="ARBA00022777"/>
    </source>
</evidence>
<evidence type="ECO:0000256" key="1">
    <source>
        <dbReference type="ARBA" id="ARBA00022679"/>
    </source>
</evidence>